<dbReference type="Gene3D" id="1.20.1280.50">
    <property type="match status" value="1"/>
</dbReference>
<accession>A0A9P6RQX2</accession>
<dbReference type="PANTHER" id="PTHR44436:SF1">
    <property type="entry name" value="F-BOX_WD REPEAT-CONTAINING PROTEIN 2"/>
    <property type="match status" value="1"/>
</dbReference>
<dbReference type="InterPro" id="IPR036322">
    <property type="entry name" value="WD40_repeat_dom_sf"/>
</dbReference>
<organism evidence="6 7">
    <name type="scientific">Dissophora globulifera</name>
    <dbReference type="NCBI Taxonomy" id="979702"/>
    <lineage>
        <taxon>Eukaryota</taxon>
        <taxon>Fungi</taxon>
        <taxon>Fungi incertae sedis</taxon>
        <taxon>Mucoromycota</taxon>
        <taxon>Mortierellomycotina</taxon>
        <taxon>Mortierellomycetes</taxon>
        <taxon>Mortierellales</taxon>
        <taxon>Mortierellaceae</taxon>
        <taxon>Dissophora</taxon>
    </lineage>
</organism>
<reference evidence="6" key="1">
    <citation type="journal article" date="2020" name="Fungal Divers.">
        <title>Resolving the Mortierellaceae phylogeny through synthesis of multi-gene phylogenetics and phylogenomics.</title>
        <authorList>
            <person name="Vandepol N."/>
            <person name="Liber J."/>
            <person name="Desiro A."/>
            <person name="Na H."/>
            <person name="Kennedy M."/>
            <person name="Barry K."/>
            <person name="Grigoriev I.V."/>
            <person name="Miller A.N."/>
            <person name="O'Donnell K."/>
            <person name="Stajich J.E."/>
            <person name="Bonito G."/>
        </authorList>
    </citation>
    <scope>NUCLEOTIDE SEQUENCE</scope>
    <source>
        <strain evidence="6">REB-010B</strain>
    </source>
</reference>
<dbReference type="Pfam" id="PF12937">
    <property type="entry name" value="F-box-like"/>
    <property type="match status" value="1"/>
</dbReference>
<keyword evidence="1 3" id="KW-0853">WD repeat</keyword>
<dbReference type="PROSITE" id="PS50181">
    <property type="entry name" value="FBOX"/>
    <property type="match status" value="1"/>
</dbReference>
<evidence type="ECO:0000313" key="7">
    <source>
        <dbReference type="Proteomes" id="UP000738325"/>
    </source>
</evidence>
<keyword evidence="7" id="KW-1185">Reference proteome</keyword>
<comment type="caution">
    <text evidence="6">The sequence shown here is derived from an EMBL/GenBank/DDBJ whole genome shotgun (WGS) entry which is preliminary data.</text>
</comment>
<evidence type="ECO:0000256" key="2">
    <source>
        <dbReference type="ARBA" id="ARBA00022737"/>
    </source>
</evidence>
<feature type="domain" description="F-box" evidence="5">
    <location>
        <begin position="252"/>
        <end position="298"/>
    </location>
</feature>
<dbReference type="InterPro" id="IPR042627">
    <property type="entry name" value="FBXW2"/>
</dbReference>
<sequence>MQLQAERDHFVHAGIGGGCSSPSSSSPEDSVLSHVKVKNLKKPKKPKAKSRDGDKEKDVRRDVGQLNSGASSTTKAKTAISPIVTEHRALVMSDTEAADRPGGDLSRDTTATATTLPLARYIPLPPNHPAPVISAASAAKTMPTAPSAAPVSAILATTDTFLSKPVHMRIVSQHKETDLTASRQEDDIVVIPTALTKSRLSTKTTSDSLLPSATQTPAADYFSSLLQRTLTEPCLPVYESEAAASLTQVLGCDRLSRLPSELLFNILCRLDALDLSRMAQVNKFCGRMASDNGLWRVKSMQHSLYSKRHLQGRQGVMPWLAYYKFLHQKSLVVKQNWADARPQAVYVLEGHTGLVSSLEMSMWSLVTGSIDSTLRVWDLRTQNCLRVIRASQPLTCVSHSVKAGAACARTSFGGLCIWDIQTGELILQDDTAMPQIASFMYMDERYIGYGQTDGGVTVFDWSSRVALEVVGTYHAHDGDVIHISVLDHKYVLSVSTNGETLVYSLKLACIVEKILLPHAAQAIPFTPTIHGDKVMFSTRDAVYESARLAPQTVATLHHNNAEPAYQSARKDDIGSSEREGDFRPTYCHMRPVCYTSTCAPGSTSTGEFNIESRRAFWPPAATFHTGRTFPRQSVEELEQLAIADPTTSQHGQSV</sequence>
<dbReference type="AlphaFoldDB" id="A0A9P6RQX2"/>
<evidence type="ECO:0000256" key="4">
    <source>
        <dbReference type="SAM" id="MobiDB-lite"/>
    </source>
</evidence>
<feature type="compositionally biased region" description="Polar residues" evidence="4">
    <location>
        <begin position="65"/>
        <end position="76"/>
    </location>
</feature>
<proteinExistence type="predicted"/>
<dbReference type="Proteomes" id="UP000738325">
    <property type="component" value="Unassembled WGS sequence"/>
</dbReference>
<feature type="repeat" description="WD" evidence="3">
    <location>
        <begin position="348"/>
        <end position="387"/>
    </location>
</feature>
<evidence type="ECO:0000313" key="6">
    <source>
        <dbReference type="EMBL" id="KAG0325030.1"/>
    </source>
</evidence>
<dbReference type="SUPFAM" id="SSF81383">
    <property type="entry name" value="F-box domain"/>
    <property type="match status" value="1"/>
</dbReference>
<dbReference type="InterPro" id="IPR001680">
    <property type="entry name" value="WD40_rpt"/>
</dbReference>
<dbReference type="SUPFAM" id="SSF50978">
    <property type="entry name" value="WD40 repeat-like"/>
    <property type="match status" value="1"/>
</dbReference>
<evidence type="ECO:0000259" key="5">
    <source>
        <dbReference type="PROSITE" id="PS50181"/>
    </source>
</evidence>
<gene>
    <name evidence="6" type="ORF">BGZ99_001127</name>
</gene>
<feature type="region of interest" description="Disordered" evidence="4">
    <location>
        <begin position="1"/>
        <end position="78"/>
    </location>
</feature>
<dbReference type="PANTHER" id="PTHR44436">
    <property type="entry name" value="F-BOX/WD REPEAT-CONTAINING PROTEIN 2"/>
    <property type="match status" value="1"/>
</dbReference>
<dbReference type="InterPro" id="IPR019775">
    <property type="entry name" value="WD40_repeat_CS"/>
</dbReference>
<dbReference type="InterPro" id="IPR015943">
    <property type="entry name" value="WD40/YVTN_repeat-like_dom_sf"/>
</dbReference>
<feature type="compositionally biased region" description="Basic and acidic residues" evidence="4">
    <location>
        <begin position="49"/>
        <end position="63"/>
    </location>
</feature>
<dbReference type="OrthoDB" id="1065058at2759"/>
<dbReference type="PROSITE" id="PS00678">
    <property type="entry name" value="WD_REPEATS_1"/>
    <property type="match status" value="1"/>
</dbReference>
<evidence type="ECO:0000256" key="1">
    <source>
        <dbReference type="ARBA" id="ARBA00022574"/>
    </source>
</evidence>
<dbReference type="PROSITE" id="PS51257">
    <property type="entry name" value="PROKAR_LIPOPROTEIN"/>
    <property type="match status" value="1"/>
</dbReference>
<name>A0A9P6RQX2_9FUNG</name>
<dbReference type="PROSITE" id="PS50082">
    <property type="entry name" value="WD_REPEATS_2"/>
    <property type="match status" value="1"/>
</dbReference>
<dbReference type="PROSITE" id="PS50294">
    <property type="entry name" value="WD_REPEATS_REGION"/>
    <property type="match status" value="1"/>
</dbReference>
<protein>
    <recommendedName>
        <fullName evidence="5">F-box domain-containing protein</fullName>
    </recommendedName>
</protein>
<dbReference type="EMBL" id="JAAAIP010000127">
    <property type="protein sequence ID" value="KAG0325030.1"/>
    <property type="molecule type" value="Genomic_DNA"/>
</dbReference>
<dbReference type="InterPro" id="IPR001810">
    <property type="entry name" value="F-box_dom"/>
</dbReference>
<feature type="compositionally biased region" description="Basic and acidic residues" evidence="4">
    <location>
        <begin position="1"/>
        <end position="11"/>
    </location>
</feature>
<evidence type="ECO:0000256" key="3">
    <source>
        <dbReference type="PROSITE-ProRule" id="PRU00221"/>
    </source>
</evidence>
<dbReference type="InterPro" id="IPR036047">
    <property type="entry name" value="F-box-like_dom_sf"/>
</dbReference>
<feature type="compositionally biased region" description="Basic residues" evidence="4">
    <location>
        <begin position="35"/>
        <end position="48"/>
    </location>
</feature>
<dbReference type="Gene3D" id="2.130.10.10">
    <property type="entry name" value="YVTN repeat-like/Quinoprotein amine dehydrogenase"/>
    <property type="match status" value="1"/>
</dbReference>
<dbReference type="SMART" id="SM00320">
    <property type="entry name" value="WD40"/>
    <property type="match status" value="2"/>
</dbReference>
<keyword evidence="2" id="KW-0677">Repeat</keyword>